<accession>A0AAD4JTZ4</accession>
<protein>
    <submittedName>
        <fullName evidence="2">Uncharacterized protein</fullName>
    </submittedName>
</protein>
<organism evidence="2 3">
    <name type="scientific">Drosophila rubida</name>
    <dbReference type="NCBI Taxonomy" id="30044"/>
    <lineage>
        <taxon>Eukaryota</taxon>
        <taxon>Metazoa</taxon>
        <taxon>Ecdysozoa</taxon>
        <taxon>Arthropoda</taxon>
        <taxon>Hexapoda</taxon>
        <taxon>Insecta</taxon>
        <taxon>Pterygota</taxon>
        <taxon>Neoptera</taxon>
        <taxon>Endopterygota</taxon>
        <taxon>Diptera</taxon>
        <taxon>Brachycera</taxon>
        <taxon>Muscomorpha</taxon>
        <taxon>Ephydroidea</taxon>
        <taxon>Drosophilidae</taxon>
        <taxon>Drosophila</taxon>
    </lineage>
</organism>
<name>A0AAD4JTZ4_9MUSC</name>
<reference evidence="2" key="1">
    <citation type="journal article" date="2021" name="Mol. Ecol. Resour.">
        <title>Phylogenomic analyses of the genus Drosophila reveals genomic signals of climate adaptation.</title>
        <authorList>
            <person name="Li F."/>
            <person name="Rane R.V."/>
            <person name="Luria V."/>
            <person name="Xiong Z."/>
            <person name="Chen J."/>
            <person name="Li Z."/>
            <person name="Catullo R.A."/>
            <person name="Griffin P.C."/>
            <person name="Schiffer M."/>
            <person name="Pearce S."/>
            <person name="Lee S.F."/>
            <person name="McElroy K."/>
            <person name="Stocker A."/>
            <person name="Shirriffs J."/>
            <person name="Cockerell F."/>
            <person name="Coppin C."/>
            <person name="Sgro C.M."/>
            <person name="Karger A."/>
            <person name="Cain J.W."/>
            <person name="Weber J.A."/>
            <person name="Santpere G."/>
            <person name="Kirschner M.W."/>
            <person name="Hoffmann A.A."/>
            <person name="Oakeshott J.G."/>
            <person name="Zhang G."/>
        </authorList>
    </citation>
    <scope>NUCLEOTIDE SEQUENCE</scope>
    <source>
        <strain evidence="2">BGI-SZ-2011g</strain>
    </source>
</reference>
<evidence type="ECO:0000313" key="2">
    <source>
        <dbReference type="EMBL" id="KAH8359287.1"/>
    </source>
</evidence>
<evidence type="ECO:0000313" key="3">
    <source>
        <dbReference type="Proteomes" id="UP001200034"/>
    </source>
</evidence>
<sequence length="753" mass="85258">MSQLFGEELLETLSYERSKAWSSFFKNCLEKDDGKEIEFSQLDELFQPEDESKNDVIAEAKEDNVEDDLNKSTQCLTNTELTLLLCRGGQNQLLRQTLPIMEEHERKWKQAGLVRILNTFDAEKIEQHVGGWLRRHNNSTANKQSNSTEPTTSTPLKRVYSSSHSNESDAESMHSMDTARYIRASRKRNVSTGTKSSSSLTTIKMYRTLPRKRAELREKYACQADELHEEQEHRHHMQSLLHRRHQLHRRIREQAVSRQRHHYHSVTSVSFNGQQRRKKLRKRRYTSLAAASASSSSSEDCDCGAAGCSCRRRCCSNRSYHIYSYQSECHCLPTTWLKSSRAKWIKRKTAPAFEQQPVPNKMCRRENDSSENSPIESKPANSRSPESIGKHCKKQLPLREVSASFSSKDKLKRRAEEQSDSSENCINVSRRVKQKCKQQVIESDDSMTEAAHLPVQESMFAARSPASERSQSDSSEDFLSVSRSVKRKCKHSKQKLQVRESEDSKTEAALHQPQDSMSSAGSPACEESQSDCSKNLTTRRMKRRHHLQLTDSNANVDMTELDHITDLRGDSSNESIIASSSKKHSKSLQQIRDSDVEQQRGFAITAKGILLHKPAAAEPEHALNSTGNENEFVLKRGFAITAKGILLHKPEAAEPEHALNSTGNENEFVLTKDVLSPIIGRRKASRFMKYHIGGRSYDGSRHIYYRPSAMILAKLKDGAVPGDSHPSSCSESSEEADVFEMFGRYGSIAASNS</sequence>
<feature type="compositionally biased region" description="Basic residues" evidence="1">
    <location>
        <begin position="484"/>
        <end position="496"/>
    </location>
</feature>
<feature type="region of interest" description="Disordered" evidence="1">
    <location>
        <begin position="131"/>
        <end position="175"/>
    </location>
</feature>
<feature type="compositionally biased region" description="Polar residues" evidence="1">
    <location>
        <begin position="370"/>
        <end position="385"/>
    </location>
</feature>
<feature type="region of interest" description="Disordered" evidence="1">
    <location>
        <begin position="461"/>
        <end position="533"/>
    </location>
</feature>
<evidence type="ECO:0000256" key="1">
    <source>
        <dbReference type="SAM" id="MobiDB-lite"/>
    </source>
</evidence>
<proteinExistence type="predicted"/>
<keyword evidence="3" id="KW-1185">Reference proteome</keyword>
<feature type="compositionally biased region" description="Polar residues" evidence="1">
    <location>
        <begin position="138"/>
        <end position="155"/>
    </location>
</feature>
<dbReference type="AlphaFoldDB" id="A0AAD4JTZ4"/>
<feature type="region of interest" description="Disordered" evidence="1">
    <location>
        <begin position="355"/>
        <end position="391"/>
    </location>
</feature>
<dbReference type="EMBL" id="JAJJHW010003409">
    <property type="protein sequence ID" value="KAH8359287.1"/>
    <property type="molecule type" value="Genomic_DNA"/>
</dbReference>
<feature type="region of interest" description="Disordered" evidence="1">
    <location>
        <begin position="403"/>
        <end position="423"/>
    </location>
</feature>
<comment type="caution">
    <text evidence="2">The sequence shown here is derived from an EMBL/GenBank/DDBJ whole genome shotgun (WGS) entry which is preliminary data.</text>
</comment>
<dbReference type="Proteomes" id="UP001200034">
    <property type="component" value="Unassembled WGS sequence"/>
</dbReference>
<gene>
    <name evidence="2" type="ORF">KR093_005668</name>
</gene>
<feature type="compositionally biased region" description="Basic and acidic residues" evidence="1">
    <location>
        <begin position="497"/>
        <end position="508"/>
    </location>
</feature>